<evidence type="ECO:0000256" key="1">
    <source>
        <dbReference type="SAM" id="SignalP"/>
    </source>
</evidence>
<dbReference type="RefSeq" id="WP_173767915.1">
    <property type="nucleotide sequence ID" value="NZ_CP048836.1"/>
</dbReference>
<dbReference type="SMART" id="SM00318">
    <property type="entry name" value="SNc"/>
    <property type="match status" value="1"/>
</dbReference>
<evidence type="ECO:0000313" key="4">
    <source>
        <dbReference type="Proteomes" id="UP000501991"/>
    </source>
</evidence>
<reference evidence="3 4" key="1">
    <citation type="submission" date="2020-02" db="EMBL/GenBank/DDBJ databases">
        <title>Nitrogenibacter mangrovi gen. nov., sp. nov. isolated from mangrove sediment, a denitrifying betaproteobacterium.</title>
        <authorList>
            <person name="Liao H."/>
            <person name="Tian Y."/>
        </authorList>
    </citation>
    <scope>NUCLEOTIDE SEQUENCE [LARGE SCALE GENOMIC DNA]</scope>
    <source>
        <strain evidence="3 4">M9-3-2</strain>
    </source>
</reference>
<dbReference type="PANTHER" id="PTHR12302">
    <property type="entry name" value="EBNA2 BINDING PROTEIN P100"/>
    <property type="match status" value="1"/>
</dbReference>
<gene>
    <name evidence="3" type="ORF">G3580_18190</name>
</gene>
<dbReference type="GO" id="GO:0003676">
    <property type="term" value="F:nucleic acid binding"/>
    <property type="evidence" value="ECO:0007669"/>
    <property type="project" value="InterPro"/>
</dbReference>
<keyword evidence="1" id="KW-0732">Signal</keyword>
<dbReference type="Gene3D" id="2.40.50.90">
    <property type="match status" value="1"/>
</dbReference>
<accession>A0A6C1B964</accession>
<feature type="signal peptide" evidence="1">
    <location>
        <begin position="1"/>
        <end position="27"/>
    </location>
</feature>
<dbReference type="InterPro" id="IPR035437">
    <property type="entry name" value="SNase_OB-fold_sf"/>
</dbReference>
<protein>
    <submittedName>
        <fullName evidence="3">Thermonuclease family protein</fullName>
    </submittedName>
</protein>
<feature type="domain" description="TNase-like" evidence="2">
    <location>
        <begin position="28"/>
        <end position="155"/>
    </location>
</feature>
<dbReference type="Pfam" id="PF00565">
    <property type="entry name" value="SNase"/>
    <property type="match status" value="1"/>
</dbReference>
<proteinExistence type="predicted"/>
<dbReference type="PROSITE" id="PS01123">
    <property type="entry name" value="TNASE_1"/>
    <property type="match status" value="1"/>
</dbReference>
<evidence type="ECO:0000259" key="2">
    <source>
        <dbReference type="PROSITE" id="PS50830"/>
    </source>
</evidence>
<dbReference type="PANTHER" id="PTHR12302:SF26">
    <property type="entry name" value="BLR1266 PROTEIN"/>
    <property type="match status" value="1"/>
</dbReference>
<dbReference type="InterPro" id="IPR002071">
    <property type="entry name" value="Thermonucl_AS"/>
</dbReference>
<dbReference type="EMBL" id="CP048836">
    <property type="protein sequence ID" value="QID19375.1"/>
    <property type="molecule type" value="Genomic_DNA"/>
</dbReference>
<organism evidence="3 4">
    <name type="scientific">Nitrogeniibacter mangrovi</name>
    <dbReference type="NCBI Taxonomy" id="2016596"/>
    <lineage>
        <taxon>Bacteria</taxon>
        <taxon>Pseudomonadati</taxon>
        <taxon>Pseudomonadota</taxon>
        <taxon>Betaproteobacteria</taxon>
        <taxon>Rhodocyclales</taxon>
        <taxon>Zoogloeaceae</taxon>
        <taxon>Nitrogeniibacter</taxon>
    </lineage>
</organism>
<feature type="chain" id="PRO_5025372402" evidence="1">
    <location>
        <begin position="28"/>
        <end position="172"/>
    </location>
</feature>
<dbReference type="KEGG" id="azq:G3580_18190"/>
<dbReference type="PROSITE" id="PS50830">
    <property type="entry name" value="TNASE_3"/>
    <property type="match status" value="1"/>
</dbReference>
<dbReference type="GO" id="GO:0004518">
    <property type="term" value="F:nuclease activity"/>
    <property type="evidence" value="ECO:0007669"/>
    <property type="project" value="InterPro"/>
</dbReference>
<dbReference type="SUPFAM" id="SSF50199">
    <property type="entry name" value="Staphylococcal nuclease"/>
    <property type="match status" value="1"/>
</dbReference>
<dbReference type="Proteomes" id="UP000501991">
    <property type="component" value="Chromosome"/>
</dbReference>
<name>A0A6C1B964_9RHOO</name>
<keyword evidence="4" id="KW-1185">Reference proteome</keyword>
<dbReference type="InterPro" id="IPR016071">
    <property type="entry name" value="Staphylococal_nuclease_OB-fold"/>
</dbReference>
<sequence>MQLRNKRWLSLLVALGLLQGISRFAWADSYEARVVRVTDGDTIVVLDDKQTQHRIRLAAIDAPERKQAFGQVSRQHLAQLVLKKRVTVVWTNVDRYQRQIGKIIVDGQDANLAQVQAGLAWHYKRYAKEQPEEKRTAYADAETDARRNDLGLWRDATPVPPWEFRRSAKQRR</sequence>
<dbReference type="AlphaFoldDB" id="A0A6C1B964"/>
<evidence type="ECO:0000313" key="3">
    <source>
        <dbReference type="EMBL" id="QID19375.1"/>
    </source>
</evidence>